<feature type="domain" description="Glycosyl hydrolase family 13 catalytic" evidence="4">
    <location>
        <begin position="169"/>
        <end position="573"/>
    </location>
</feature>
<accession>A0A2K8KU30</accession>
<dbReference type="Gene3D" id="3.20.20.80">
    <property type="entry name" value="Glycosidases"/>
    <property type="match status" value="1"/>
</dbReference>
<dbReference type="InterPro" id="IPR006047">
    <property type="entry name" value="GH13_cat_dom"/>
</dbReference>
<dbReference type="Pfam" id="PF02922">
    <property type="entry name" value="CBM_48"/>
    <property type="match status" value="1"/>
</dbReference>
<proteinExistence type="inferred from homology"/>
<dbReference type="GO" id="GO:0004135">
    <property type="term" value="F:amylo-alpha-1,6-glucosidase activity"/>
    <property type="evidence" value="ECO:0007669"/>
    <property type="project" value="InterPro"/>
</dbReference>
<keyword evidence="2" id="KW-0378">Hydrolase</keyword>
<dbReference type="Proteomes" id="UP000229757">
    <property type="component" value="Chromosome"/>
</dbReference>
<dbReference type="RefSeq" id="WP_100258440.1">
    <property type="nucleotide sequence ID" value="NZ_CP011797.1"/>
</dbReference>
<dbReference type="EMBL" id="CP011797">
    <property type="protein sequence ID" value="ATX78237.1"/>
    <property type="molecule type" value="Genomic_DNA"/>
</dbReference>
<dbReference type="InterPro" id="IPR014756">
    <property type="entry name" value="Ig_E-set"/>
</dbReference>
<evidence type="ECO:0000313" key="5">
    <source>
        <dbReference type="EMBL" id="ATX78237.1"/>
    </source>
</evidence>
<evidence type="ECO:0000256" key="3">
    <source>
        <dbReference type="ARBA" id="ARBA00023295"/>
    </source>
</evidence>
<keyword evidence="6" id="KW-1185">Reference proteome</keyword>
<dbReference type="SUPFAM" id="SSF51445">
    <property type="entry name" value="(Trans)glycosidases"/>
    <property type="match status" value="1"/>
</dbReference>
<name>A0A2K8KU30_9GAMM</name>
<dbReference type="PANTHER" id="PTHR43002">
    <property type="entry name" value="GLYCOGEN DEBRANCHING ENZYME"/>
    <property type="match status" value="1"/>
</dbReference>
<evidence type="ECO:0000256" key="2">
    <source>
        <dbReference type="ARBA" id="ARBA00022801"/>
    </source>
</evidence>
<protein>
    <submittedName>
        <fullName evidence="5">Glycogen debranching enzyme GlgX, CBM48, GH13 family</fullName>
    </submittedName>
</protein>
<dbReference type="GO" id="GO:0005980">
    <property type="term" value="P:glycogen catabolic process"/>
    <property type="evidence" value="ECO:0007669"/>
    <property type="project" value="InterPro"/>
</dbReference>
<dbReference type="InterPro" id="IPR013783">
    <property type="entry name" value="Ig-like_fold"/>
</dbReference>
<evidence type="ECO:0000259" key="4">
    <source>
        <dbReference type="SMART" id="SM00642"/>
    </source>
</evidence>
<keyword evidence="3" id="KW-0326">Glycosidase</keyword>
<dbReference type="InterPro" id="IPR017853">
    <property type="entry name" value="GH"/>
</dbReference>
<reference evidence="5 6" key="1">
    <citation type="journal article" date="2017" name="Environ. Microbiol.">
        <title>Genomic and physiological analyses of 'Reinekea forsetii' reveal a versatile opportunistic lifestyle during spring algae blooms.</title>
        <authorList>
            <person name="Avci B."/>
            <person name="Hahnke R.L."/>
            <person name="Chafee M."/>
            <person name="Fischer T."/>
            <person name="Gruber-Vodicka H."/>
            <person name="Tegetmeyer H.E."/>
            <person name="Harder J."/>
            <person name="Fuchs B.M."/>
            <person name="Amann R.I."/>
            <person name="Teeling H."/>
        </authorList>
    </citation>
    <scope>NUCLEOTIDE SEQUENCE [LARGE SCALE GENOMIC DNA]</scope>
    <source>
        <strain evidence="5 6">Hel1_31_D35</strain>
    </source>
</reference>
<dbReference type="NCBIfam" id="TIGR02100">
    <property type="entry name" value="glgX_debranch"/>
    <property type="match status" value="1"/>
</dbReference>
<dbReference type="SMART" id="SM00642">
    <property type="entry name" value="Aamy"/>
    <property type="match status" value="1"/>
</dbReference>
<dbReference type="OrthoDB" id="3236218at2"/>
<dbReference type="KEGG" id="rfo:REIFOR_03118"/>
<gene>
    <name evidence="5" type="primary">glgX</name>
    <name evidence="5" type="ORF">REIFOR_03118</name>
</gene>
<evidence type="ECO:0000313" key="6">
    <source>
        <dbReference type="Proteomes" id="UP000229757"/>
    </source>
</evidence>
<dbReference type="Pfam" id="PF00128">
    <property type="entry name" value="Alpha-amylase"/>
    <property type="match status" value="1"/>
</dbReference>
<dbReference type="InterPro" id="IPR044505">
    <property type="entry name" value="GlgX_Isoamylase_N_E_set"/>
</dbReference>
<dbReference type="SUPFAM" id="SSF81296">
    <property type="entry name" value="E set domains"/>
    <property type="match status" value="1"/>
</dbReference>
<dbReference type="InterPro" id="IPR013780">
    <property type="entry name" value="Glyco_hydro_b"/>
</dbReference>
<dbReference type="CDD" id="cd11326">
    <property type="entry name" value="AmyAc_Glg_debranch"/>
    <property type="match status" value="1"/>
</dbReference>
<dbReference type="SUPFAM" id="SSF51011">
    <property type="entry name" value="Glycosyl hydrolase domain"/>
    <property type="match status" value="1"/>
</dbReference>
<organism evidence="5 6">
    <name type="scientific">Reinekea forsetii</name>
    <dbReference type="NCBI Taxonomy" id="1336806"/>
    <lineage>
        <taxon>Bacteria</taxon>
        <taxon>Pseudomonadati</taxon>
        <taxon>Pseudomonadota</taxon>
        <taxon>Gammaproteobacteria</taxon>
        <taxon>Oceanospirillales</taxon>
        <taxon>Saccharospirillaceae</taxon>
        <taxon>Reinekea</taxon>
    </lineage>
</organism>
<dbReference type="AlphaFoldDB" id="A0A2K8KU30"/>
<comment type="similarity">
    <text evidence="1">Belongs to the glycosyl hydrolase 13 family.</text>
</comment>
<sequence length="707" mass="80116">MMTRVSPVTGVSAGRPLPLGLKVLSNGVNFAVYAPLAQGIEVCLFDEQDNELSRHRLPSRTGDVWHGHIDGMLAGRRYGYRAYGPFEPINGLWFNPHKVIIDPYAPEISGPLTANSYLFAHDAEVQGDFVMDLKDNAKHVPKGRIPGQMPFQWTAESPHISWRETLIYECHVKGFSQKNLAIPEAIRGTYLGLAHPASIEHLQRLGITSVELLPCFAFMPEHRLNDLDLTNYWGYNPALFFAPEPRYAHQDAVTEFKTMVNALHQAGIEVILDVVYNHTAEGGMLGPVIANKGLHPRSFYRYFEDNYSHYIDNSGCGNSVNSHHPYALKLILDSMRHWMSEYRVDGFRFDLAASLGREKWDFSPEATFFKAIMQDPVLSAAKLIAEPWDIGRHGYQLGHFPENWYECNDKFRDTVRQFWRGDQGITGDFATRLMGSSDVFHKGAMGYSATINYVTYHDGYTLHDLVSYNNRHNEANQEHNMDGHGNNLSFNHGVEGETRDPQIVERRARQKRNFIATLMMSQGAVHFLGGDELGRTQRGNNNAYCQDNDISWYQWDERDIQLEAFTRQVIALRKSSSLFSDMVLKGQLNFQSPFSSDEVHWYRPDGYVMEIKDWHDPKTQSFAMLLSSDIKNPAVNLHLCDEYYLVIFNASAADMEFTLPANPISGWVTLCDTARNNGLLPEEPPIVKGAYLLLAQSVVVLGKAYSS</sequence>
<dbReference type="Gene3D" id="2.60.40.10">
    <property type="entry name" value="Immunoglobulins"/>
    <property type="match status" value="1"/>
</dbReference>
<dbReference type="InterPro" id="IPR004193">
    <property type="entry name" value="Glyco_hydro_13_N"/>
</dbReference>
<dbReference type="CDD" id="cd02856">
    <property type="entry name" value="E_set_GDE_Isoamylase_N"/>
    <property type="match status" value="1"/>
</dbReference>
<dbReference type="Gene3D" id="2.60.40.1180">
    <property type="entry name" value="Golgi alpha-mannosidase II"/>
    <property type="match status" value="1"/>
</dbReference>
<dbReference type="InterPro" id="IPR011837">
    <property type="entry name" value="Glycogen_debranch_GlgX"/>
</dbReference>
<evidence type="ECO:0000256" key="1">
    <source>
        <dbReference type="ARBA" id="ARBA00008061"/>
    </source>
</evidence>